<name>A0ABQ4WYM0_9ASTR</name>
<keyword evidence="3" id="KW-1185">Reference proteome</keyword>
<organism evidence="2 3">
    <name type="scientific">Tanacetum coccineum</name>
    <dbReference type="NCBI Taxonomy" id="301880"/>
    <lineage>
        <taxon>Eukaryota</taxon>
        <taxon>Viridiplantae</taxon>
        <taxon>Streptophyta</taxon>
        <taxon>Embryophyta</taxon>
        <taxon>Tracheophyta</taxon>
        <taxon>Spermatophyta</taxon>
        <taxon>Magnoliopsida</taxon>
        <taxon>eudicotyledons</taxon>
        <taxon>Gunneridae</taxon>
        <taxon>Pentapetalae</taxon>
        <taxon>asterids</taxon>
        <taxon>campanulids</taxon>
        <taxon>Asterales</taxon>
        <taxon>Asteraceae</taxon>
        <taxon>Asteroideae</taxon>
        <taxon>Anthemideae</taxon>
        <taxon>Anthemidinae</taxon>
        <taxon>Tanacetum</taxon>
    </lineage>
</organism>
<evidence type="ECO:0000313" key="3">
    <source>
        <dbReference type="Proteomes" id="UP001151760"/>
    </source>
</evidence>
<dbReference type="EMBL" id="BQNB010009049">
    <property type="protein sequence ID" value="GJS58007.1"/>
    <property type="molecule type" value="Genomic_DNA"/>
</dbReference>
<reference evidence="2" key="1">
    <citation type="journal article" date="2022" name="Int. J. Mol. Sci.">
        <title>Draft Genome of Tanacetum Coccineum: Genomic Comparison of Closely Related Tanacetum-Family Plants.</title>
        <authorList>
            <person name="Yamashiro T."/>
            <person name="Shiraishi A."/>
            <person name="Nakayama K."/>
            <person name="Satake H."/>
        </authorList>
    </citation>
    <scope>NUCLEOTIDE SEQUENCE</scope>
</reference>
<reference evidence="2" key="2">
    <citation type="submission" date="2022-01" db="EMBL/GenBank/DDBJ databases">
        <authorList>
            <person name="Yamashiro T."/>
            <person name="Shiraishi A."/>
            <person name="Satake H."/>
            <person name="Nakayama K."/>
        </authorList>
    </citation>
    <scope>NUCLEOTIDE SEQUENCE</scope>
</reference>
<protein>
    <submittedName>
        <fullName evidence="2">Uncharacterized protein</fullName>
    </submittedName>
</protein>
<evidence type="ECO:0000256" key="1">
    <source>
        <dbReference type="SAM" id="MobiDB-lite"/>
    </source>
</evidence>
<accession>A0ABQ4WYM0</accession>
<gene>
    <name evidence="2" type="ORF">Tco_0652791</name>
</gene>
<dbReference type="Proteomes" id="UP001151760">
    <property type="component" value="Unassembled WGS sequence"/>
</dbReference>
<feature type="region of interest" description="Disordered" evidence="1">
    <location>
        <begin position="261"/>
        <end position="280"/>
    </location>
</feature>
<evidence type="ECO:0000313" key="2">
    <source>
        <dbReference type="EMBL" id="GJS58007.1"/>
    </source>
</evidence>
<sequence>MVASESGSPLQPPQAHPGAAFPRLLLHPRMRYLGKTISWRLCGITSISAFLFSNVDDVLTYVEGWQRVTIGRLSNLHRRTLRKLAMYSCVYNEKSKFGPVFSVQNFSRSTYMITGYDDCYNLTEMKWHVENMTSPGGATTRRHAINSNDHRFGVPVRRTWTPSLHMSFHQLHQKLLQLSPSGGKRKYHMKTKNKAVKRKLPFDYESASNKMTDIISKPLVVREIAETNGNTINIPARTCGDAKTSIQTHLQHPCCPGTSKRTQFPTTANRTSTINGNNVVANRDSRHHNYHVTTSQLSTGHIRRPFARTPSNFSLMVAASFGMGRRCMNSGFDPNVGAVQHIDSQQASLEQVIGSPYTGNKSNLTALSATAITPTTSTVAGSLVLRDVTNNTKQMSSMQVEMLLRCRMHDLIADVSPKDELTNWLIQHFYIVTIISTGANIGEQHSSFSGTQNVPVQQIPSQEMTTSSDIGIRQELGGLSATPTVVIHEAQPQTPVLWGEFSI</sequence>
<comment type="caution">
    <text evidence="2">The sequence shown here is derived from an EMBL/GenBank/DDBJ whole genome shotgun (WGS) entry which is preliminary data.</text>
</comment>
<proteinExistence type="predicted"/>